<dbReference type="AlphaFoldDB" id="A0A485LP00"/>
<evidence type="ECO:0000313" key="3">
    <source>
        <dbReference type="EMBL" id="VFT99845.1"/>
    </source>
</evidence>
<reference evidence="2" key="2">
    <citation type="submission" date="2019-06" db="EMBL/GenBank/DDBJ databases">
        <title>Genomics analysis of Aphanomyces spp. identifies a new class of oomycete effector associated with host adaptation.</title>
        <authorList>
            <person name="Gaulin E."/>
        </authorList>
    </citation>
    <scope>NUCLEOTIDE SEQUENCE</scope>
    <source>
        <strain evidence="2">CBS 578.67</strain>
    </source>
</reference>
<dbReference type="Proteomes" id="UP000332933">
    <property type="component" value="Unassembled WGS sequence"/>
</dbReference>
<keyword evidence="1" id="KW-1133">Transmembrane helix</keyword>
<sequence>MKSQANNIEMMETPGIFRRILNSPHLPMFVCNIALPLLIFNIAKEYTSQIVAVFLSGIPPIVKTLVQVFLFGQMDVISIIQILSTAFSVAIMLFTTDAKVLLVKDSLTTVTMATLHFLSLSCFDEDIFFTFRRHFTTKSREDMDAAYAKPHVRQVSRTLTVVWGIVMLVEAAARIGLILALSVETIVYVSPFLPMLFFWPLGYWTFKYIQTHETDDGPVHEPLLATAKELEKQIDSVA</sequence>
<feature type="transmembrane region" description="Helical" evidence="1">
    <location>
        <begin position="186"/>
        <end position="206"/>
    </location>
</feature>
<feature type="transmembrane region" description="Helical" evidence="1">
    <location>
        <begin position="26"/>
        <end position="43"/>
    </location>
</feature>
<keyword evidence="4" id="KW-1185">Reference proteome</keyword>
<gene>
    <name evidence="3" type="primary">Aste57867_23198</name>
    <name evidence="2" type="ORF">As57867_023127</name>
    <name evidence="3" type="ORF">ASTE57867_23198</name>
</gene>
<name>A0A485LP00_9STRA</name>
<dbReference type="OrthoDB" id="10043543at2759"/>
<accession>A0A485LP00</accession>
<feature type="transmembrane region" description="Helical" evidence="1">
    <location>
        <begin position="76"/>
        <end position="94"/>
    </location>
</feature>
<evidence type="ECO:0000313" key="2">
    <source>
        <dbReference type="EMBL" id="KAF0684853.1"/>
    </source>
</evidence>
<dbReference type="NCBIfam" id="NF041646">
    <property type="entry name" value="VC0807_fam"/>
    <property type="match status" value="1"/>
</dbReference>
<organism evidence="3 4">
    <name type="scientific">Aphanomyces stellatus</name>
    <dbReference type="NCBI Taxonomy" id="120398"/>
    <lineage>
        <taxon>Eukaryota</taxon>
        <taxon>Sar</taxon>
        <taxon>Stramenopiles</taxon>
        <taxon>Oomycota</taxon>
        <taxon>Saprolegniomycetes</taxon>
        <taxon>Saprolegniales</taxon>
        <taxon>Verrucalvaceae</taxon>
        <taxon>Aphanomyces</taxon>
    </lineage>
</organism>
<proteinExistence type="predicted"/>
<feature type="transmembrane region" description="Helical" evidence="1">
    <location>
        <begin position="50"/>
        <end position="70"/>
    </location>
</feature>
<dbReference type="EMBL" id="VJMH01007230">
    <property type="protein sequence ID" value="KAF0684853.1"/>
    <property type="molecule type" value="Genomic_DNA"/>
</dbReference>
<keyword evidence="1" id="KW-0812">Transmembrane</keyword>
<evidence type="ECO:0000256" key="1">
    <source>
        <dbReference type="SAM" id="Phobius"/>
    </source>
</evidence>
<feature type="transmembrane region" description="Helical" evidence="1">
    <location>
        <begin position="159"/>
        <end position="180"/>
    </location>
</feature>
<keyword evidence="1" id="KW-0472">Membrane</keyword>
<protein>
    <submittedName>
        <fullName evidence="3">Aste57867_23198 protein</fullName>
    </submittedName>
</protein>
<evidence type="ECO:0000313" key="4">
    <source>
        <dbReference type="Proteomes" id="UP000332933"/>
    </source>
</evidence>
<reference evidence="3 4" key="1">
    <citation type="submission" date="2019-03" db="EMBL/GenBank/DDBJ databases">
        <authorList>
            <person name="Gaulin E."/>
            <person name="Dumas B."/>
        </authorList>
    </citation>
    <scope>NUCLEOTIDE SEQUENCE [LARGE SCALE GENOMIC DNA]</scope>
    <source>
        <strain evidence="3">CBS 568.67</strain>
    </source>
</reference>
<dbReference type="EMBL" id="CAADRA010007256">
    <property type="protein sequence ID" value="VFT99845.1"/>
    <property type="molecule type" value="Genomic_DNA"/>
</dbReference>